<evidence type="ECO:0000259" key="3">
    <source>
        <dbReference type="Pfam" id="PF02719"/>
    </source>
</evidence>
<organism evidence="4">
    <name type="scientific">hydrothermal vent metagenome</name>
    <dbReference type="NCBI Taxonomy" id="652676"/>
    <lineage>
        <taxon>unclassified sequences</taxon>
        <taxon>metagenomes</taxon>
        <taxon>ecological metagenomes</taxon>
    </lineage>
</organism>
<dbReference type="InterPro" id="IPR003869">
    <property type="entry name" value="Polysac_CapD-like"/>
</dbReference>
<keyword evidence="2" id="KW-0812">Transmembrane</keyword>
<dbReference type="EC" id="4.2.1.135" evidence="4"/>
<evidence type="ECO:0000256" key="1">
    <source>
        <dbReference type="ARBA" id="ARBA00007430"/>
    </source>
</evidence>
<dbReference type="InterPro" id="IPR029063">
    <property type="entry name" value="SAM-dependent_MTases_sf"/>
</dbReference>
<dbReference type="PANTHER" id="PTHR43318">
    <property type="entry name" value="UDP-N-ACETYLGLUCOSAMINE 4,6-DEHYDRATASE"/>
    <property type="match status" value="1"/>
</dbReference>
<comment type="similarity">
    <text evidence="1">Belongs to the polysaccharide synthase family.</text>
</comment>
<keyword evidence="2" id="KW-1133">Transmembrane helix</keyword>
<dbReference type="CDD" id="cd05237">
    <property type="entry name" value="UDP_invert_4-6DH_SDR_e"/>
    <property type="match status" value="1"/>
</dbReference>
<feature type="domain" description="Polysaccharide biosynthesis protein CapD-like" evidence="3">
    <location>
        <begin position="285"/>
        <end position="577"/>
    </location>
</feature>
<gene>
    <name evidence="4" type="ORF">MNBD_GAMMA03-1987</name>
</gene>
<evidence type="ECO:0000313" key="4">
    <source>
        <dbReference type="EMBL" id="VAW49276.1"/>
    </source>
</evidence>
<proteinExistence type="inferred from homology"/>
<dbReference type="GO" id="GO:0016829">
    <property type="term" value="F:lyase activity"/>
    <property type="evidence" value="ECO:0007669"/>
    <property type="project" value="UniProtKB-KW"/>
</dbReference>
<dbReference type="AlphaFoldDB" id="A0A3B0WY37"/>
<dbReference type="InterPro" id="IPR036291">
    <property type="entry name" value="NAD(P)-bd_dom_sf"/>
</dbReference>
<protein>
    <submittedName>
        <fullName evidence="4">UDP-N-acetylglucosamine 4,6-dehydratase</fullName>
        <ecNumber evidence="4">4.2.1.135</ecNumber>
    </submittedName>
</protein>
<keyword evidence="2" id="KW-0472">Membrane</keyword>
<accession>A0A3B0WY37</accession>
<dbReference type="SUPFAM" id="SSF53335">
    <property type="entry name" value="S-adenosyl-L-methionine-dependent methyltransferases"/>
    <property type="match status" value="1"/>
</dbReference>
<feature type="transmembrane region" description="Helical" evidence="2">
    <location>
        <begin position="20"/>
        <end position="37"/>
    </location>
</feature>
<dbReference type="Gene3D" id="3.40.50.720">
    <property type="entry name" value="NAD(P)-binding Rossmann-like Domain"/>
    <property type="match status" value="2"/>
</dbReference>
<name>A0A3B0WY37_9ZZZZ</name>
<feature type="transmembrane region" description="Helical" evidence="2">
    <location>
        <begin position="81"/>
        <end position="100"/>
    </location>
</feature>
<dbReference type="InterPro" id="IPR051203">
    <property type="entry name" value="Polysaccharide_Synthase-Rel"/>
</dbReference>
<dbReference type="Pfam" id="PF02719">
    <property type="entry name" value="Polysacc_synt_2"/>
    <property type="match status" value="1"/>
</dbReference>
<feature type="transmembrane region" description="Helical" evidence="2">
    <location>
        <begin position="49"/>
        <end position="69"/>
    </location>
</feature>
<evidence type="ECO:0000256" key="2">
    <source>
        <dbReference type="SAM" id="Phobius"/>
    </source>
</evidence>
<dbReference type="EMBL" id="UOFC01000270">
    <property type="protein sequence ID" value="VAW49276.1"/>
    <property type="molecule type" value="Genomic_DNA"/>
</dbReference>
<dbReference type="PANTHER" id="PTHR43318:SF1">
    <property type="entry name" value="POLYSACCHARIDE BIOSYNTHESIS PROTEIN EPSC-RELATED"/>
    <property type="match status" value="1"/>
</dbReference>
<feature type="transmembrane region" description="Helical" evidence="2">
    <location>
        <begin position="106"/>
        <end position="123"/>
    </location>
</feature>
<sequence length="627" mass="69469">MFNLSYLLVLPRWQKRLISAFVDLIGLTLIAALSIALRLGNIEYSLESYWIAIILLPFLAIPVFIRQGLYRAVVRYIGHRFAMTVFLSVSLTTLLWMATIYMLDLAYPRTAIVITWLLALLYISGTRIIARWFLSDYAGCNGVEVKQVVIFGAGSSGQQLLGALSKIPGKKVVAFIDDDVSLQKSEIASTRIYPREGLNDLIENYGVTELLLAIPSLTGQERKRIIDWTEKFPVKVSTLPAMDEIIGGKVSFSDIRELNIEDLLGRDSVPPKANLLEACVLNKVVMVTGAGGSIGSELCRQVLKLKPTKLVLFEMSEFALYNIEHELLKYAKSLGQELEILAVLGSVCDEEKLQRLISSFGVETIYHAAAYKHVPLVEHNIKEGLFNNTFGTHTLAKTAAERGVKNFVLISTDKAVRPTNIMGASKRLAEMALQALQVEYPNTCFVMVRFGNVLGSSGSVIPLFKKQIAQGGPVTVTHKEITRYFMTIPEAASLVIQAGSMGTGGDVFVLDMGEPVKIADLALKVIHLSGLEVLDLEGHGEVEIQFTGLRPGEKLYEELLIGDNVDGTEHPRIMKAHEDFLSYERLLAEFSVLQQHLEHYDYQAAIKQLTQTVSGFKHDSGIVDYLD</sequence>
<dbReference type="SUPFAM" id="SSF51735">
    <property type="entry name" value="NAD(P)-binding Rossmann-fold domains"/>
    <property type="match status" value="1"/>
</dbReference>
<keyword evidence="4" id="KW-0456">Lyase</keyword>
<reference evidence="4" key="1">
    <citation type="submission" date="2018-06" db="EMBL/GenBank/DDBJ databases">
        <authorList>
            <person name="Zhirakovskaya E."/>
        </authorList>
    </citation>
    <scope>NUCLEOTIDE SEQUENCE</scope>
</reference>